<dbReference type="EMBL" id="GL876974">
    <property type="protein sequence ID" value="KLU90382.1"/>
    <property type="molecule type" value="Genomic_DNA"/>
</dbReference>
<dbReference type="SMART" id="SM00382">
    <property type="entry name" value="AAA"/>
    <property type="match status" value="1"/>
</dbReference>
<evidence type="ECO:0000313" key="3">
    <source>
        <dbReference type="EMBL" id="KLU90382.1"/>
    </source>
</evidence>
<dbReference type="Pfam" id="PF26639">
    <property type="entry name" value="Het-6_barrel"/>
    <property type="match status" value="1"/>
</dbReference>
<dbReference type="STRING" id="644358.A0A0C4E9P8"/>
<dbReference type="EnsemblFungi" id="MAPG_09344T0">
    <property type="protein sequence ID" value="MAPG_09344T0"/>
    <property type="gene ID" value="MAPG_09344"/>
</dbReference>
<dbReference type="InterPro" id="IPR003959">
    <property type="entry name" value="ATPase_AAA_core"/>
</dbReference>
<evidence type="ECO:0000313" key="4">
    <source>
        <dbReference type="EnsemblFungi" id="MAPG_09344T0"/>
    </source>
</evidence>
<reference evidence="5" key="1">
    <citation type="submission" date="2010-05" db="EMBL/GenBank/DDBJ databases">
        <title>The genome sequence of Magnaporthe poae strain ATCC 64411.</title>
        <authorList>
            <person name="Ma L.-J."/>
            <person name="Dead R."/>
            <person name="Young S."/>
            <person name="Zeng Q."/>
            <person name="Koehrsen M."/>
            <person name="Alvarado L."/>
            <person name="Berlin A."/>
            <person name="Chapman S.B."/>
            <person name="Chen Z."/>
            <person name="Freedman E."/>
            <person name="Gellesch M."/>
            <person name="Goldberg J."/>
            <person name="Griggs A."/>
            <person name="Gujja S."/>
            <person name="Heilman E.R."/>
            <person name="Heiman D."/>
            <person name="Hepburn T."/>
            <person name="Howarth C."/>
            <person name="Jen D."/>
            <person name="Larson L."/>
            <person name="Mehta T."/>
            <person name="Neiman D."/>
            <person name="Pearson M."/>
            <person name="Roberts A."/>
            <person name="Saif S."/>
            <person name="Shea T."/>
            <person name="Shenoy N."/>
            <person name="Sisk P."/>
            <person name="Stolte C."/>
            <person name="Sykes S."/>
            <person name="Walk T."/>
            <person name="White J."/>
            <person name="Yandava C."/>
            <person name="Haas B."/>
            <person name="Nusbaum C."/>
            <person name="Birren B."/>
        </authorList>
    </citation>
    <scope>NUCLEOTIDE SEQUENCE [LARGE SCALE GENOMIC DNA]</scope>
    <source>
        <strain evidence="5">ATCC 64411 / 73-15</strain>
    </source>
</reference>
<protein>
    <recommendedName>
        <fullName evidence="2">AAA+ ATPase domain-containing protein</fullName>
    </recommendedName>
</protein>
<dbReference type="InterPro" id="IPR041569">
    <property type="entry name" value="AAA_lid_3"/>
</dbReference>
<dbReference type="Gene3D" id="3.40.50.300">
    <property type="entry name" value="P-loop containing nucleotide triphosphate hydrolases"/>
    <property type="match status" value="1"/>
</dbReference>
<evidence type="ECO:0000256" key="1">
    <source>
        <dbReference type="SAM" id="MobiDB-lite"/>
    </source>
</evidence>
<feature type="domain" description="AAA+ ATPase" evidence="2">
    <location>
        <begin position="502"/>
        <end position="637"/>
    </location>
</feature>
<keyword evidence="5" id="KW-1185">Reference proteome</keyword>
<feature type="region of interest" description="Disordered" evidence="1">
    <location>
        <begin position="762"/>
        <end position="804"/>
    </location>
</feature>
<dbReference type="Pfam" id="PF00004">
    <property type="entry name" value="AAA"/>
    <property type="match status" value="1"/>
</dbReference>
<dbReference type="OrthoDB" id="265717at2759"/>
<dbReference type="Pfam" id="PF17862">
    <property type="entry name" value="AAA_lid_3"/>
    <property type="match status" value="1"/>
</dbReference>
<dbReference type="InterPro" id="IPR003593">
    <property type="entry name" value="AAA+_ATPase"/>
</dbReference>
<dbReference type="PANTHER" id="PTHR24148:SF73">
    <property type="entry name" value="HET DOMAIN PROTEIN (AFU_ORTHOLOGUE AFUA_8G01020)"/>
    <property type="match status" value="1"/>
</dbReference>
<dbReference type="eggNOG" id="KOG0740">
    <property type="taxonomic scope" value="Eukaryota"/>
</dbReference>
<dbReference type="GO" id="GO:0005524">
    <property type="term" value="F:ATP binding"/>
    <property type="evidence" value="ECO:0007669"/>
    <property type="project" value="InterPro"/>
</dbReference>
<sequence>MPPKLIAAVRAKYGGPAESRVHTIPSWFLHHCVKTTSDLAGATSALAIRQSPDEAPSTSDSTFEIDSAFYEDLGVVLLDTAAQPPEAANQNTAFFKMASLFLTITTTRDGQGCPALFQNIVEEFCRDKNADLITLAKDDMEDLAQYFVSAAKQPVGSPTENLDHWLGNRLRGDHTFSVKEMLQLARKHKASGNSQADPTTSCPKPLVIHVPEAHRFVPPDPGVAFELLDKLKIDTTKRSFRNNILAAIDSAFSPKENSPNDILNAILGGTPREGALGGRTLLVLSSHEIDDVSELGSSTAKLLHPTAKVKLAPVRSPTQVKLLESGPPETDFRLRANVRSLQSKIRQQTGNFSDPTVQPYADWELFLVCEASATLSRDVLGDEEIADLADRIGHTLSPDHINRVLSGATRRRDLLSSWDVVDDSTGWSGFPPHVRSKILEIEGDEKRSQEAALLALLVKPGTVTHGWDDIQVDADVKDTILQWIGQANSAGRPHAGILSKAKLGGALLYGPPGTGKTHLARVVAHECKATMISATAADICTKWAGETEQAIKALFNLGRMLYPSVIFIDEADTLFRGRQDNDQSWERSQTNQFLAEVDGLINIADRPLVLLATNFPQTLDFAVLRRVPFKLYLGLPQAAARRAIFDICLRDDPTSGDVDRDDLARRTKGYSGADIQTLCYQAALICRDADVEGQNGRVIGRAHFEAALRRTLPTVTSRAWSKIRAFARENDPSAIARMDAADHGEQLRAPLLAGRCDEAIPAELQGPPIGAKPNGRAQTPPPQTRADDCPISQGNFPSGDTVGDEPAPLYTPLERGSKQIRVLSIQQSPDGLLGWKLETVDLGDEEPWYHNTLSPTPGRAFAFHRFTQLPEFMTGARDFLWPSEGDDEIENAAAAGMAKLQAVEKLEEAKDVRPRFRWGDYIAMSYTWGNHTPKNYIRVNGQKFAVSPNLYSVLRALVSSYEVQTLGLKIWIDAVCINQNDRGERETEIWKMSLIYSKARAVRAWLEPPPTDSFSRQCREVRDVLDEGQVLDLDDDALFDHPSKHALSAVGSTLLTHPYWDRAWIVQEIALAASVVFWYGGTYFTPGEVMQLTIVSAYKGGTVALPDTSVLTDMFRVYKVALRLGLFGWSGSKERVVGKVVNVARVAEASDARDKVYGMLALIPDSISARIQALYTRTFWDACADFTRAYILDTGNLRIWHGQVTMTTFGDPRLPSWALDLYEKPRESGDDFSQWATIQTYSMSFEANGTKRCTPTFSQDGRIMFCPGVFVDSIQSLAKTTAVSRAKTAWDFYFKPTQTELPPTAGAAAAATSAQPLPPVDESSKSALARVLHKDSDYQYPARGCLLDLPWGLEGDQPPDGLTWKQLHDTDNDLERALALASLPSFRAMLHANADFHIHGVPLRAYFDSPAGAFDTGSSTRRALSRVAVGGRLCMTTAGRVGMVPDETRIGDRIAVLYACDMPVVVRRQEGGHGHYQLVGCCYIDGLMKGEGLNSPEEMISFS</sequence>
<evidence type="ECO:0000313" key="5">
    <source>
        <dbReference type="Proteomes" id="UP000011715"/>
    </source>
</evidence>
<reference evidence="4" key="5">
    <citation type="submission" date="2015-06" db="UniProtKB">
        <authorList>
            <consortium name="EnsemblFungi"/>
        </authorList>
    </citation>
    <scope>IDENTIFICATION</scope>
    <source>
        <strain evidence="4">ATCC 64411</strain>
    </source>
</reference>
<evidence type="ECO:0000259" key="2">
    <source>
        <dbReference type="SMART" id="SM00382"/>
    </source>
</evidence>
<dbReference type="InterPro" id="IPR052895">
    <property type="entry name" value="HetReg/Transcr_Mod"/>
</dbReference>
<dbReference type="EMBL" id="ADBL01002292">
    <property type="status" value="NOT_ANNOTATED_CDS"/>
    <property type="molecule type" value="Genomic_DNA"/>
</dbReference>
<dbReference type="InterPro" id="IPR027417">
    <property type="entry name" value="P-loop_NTPase"/>
</dbReference>
<gene>
    <name evidence="3" type="ORF">MAPG_09344</name>
</gene>
<accession>A0A0C4E9P8</accession>
<dbReference type="GO" id="GO:0016887">
    <property type="term" value="F:ATP hydrolysis activity"/>
    <property type="evidence" value="ECO:0007669"/>
    <property type="project" value="InterPro"/>
</dbReference>
<dbReference type="Gene3D" id="1.10.8.60">
    <property type="match status" value="1"/>
</dbReference>
<dbReference type="SUPFAM" id="SSF52540">
    <property type="entry name" value="P-loop containing nucleoside triphosphate hydrolases"/>
    <property type="match status" value="1"/>
</dbReference>
<reference evidence="3" key="3">
    <citation type="submission" date="2011-03" db="EMBL/GenBank/DDBJ databases">
        <title>Annotation of Magnaporthe poae ATCC 64411.</title>
        <authorList>
            <person name="Ma L.-J."/>
            <person name="Dead R."/>
            <person name="Young S.K."/>
            <person name="Zeng Q."/>
            <person name="Gargeya S."/>
            <person name="Fitzgerald M."/>
            <person name="Haas B."/>
            <person name="Abouelleil A."/>
            <person name="Alvarado L."/>
            <person name="Arachchi H.M."/>
            <person name="Berlin A."/>
            <person name="Brown A."/>
            <person name="Chapman S.B."/>
            <person name="Chen Z."/>
            <person name="Dunbar C."/>
            <person name="Freedman E."/>
            <person name="Gearin G."/>
            <person name="Gellesch M."/>
            <person name="Goldberg J."/>
            <person name="Griggs A."/>
            <person name="Gujja S."/>
            <person name="Heiman D."/>
            <person name="Howarth C."/>
            <person name="Larson L."/>
            <person name="Lui A."/>
            <person name="MacDonald P.J.P."/>
            <person name="Mehta T."/>
            <person name="Montmayeur A."/>
            <person name="Murphy C."/>
            <person name="Neiman D."/>
            <person name="Pearson M."/>
            <person name="Priest M."/>
            <person name="Roberts A."/>
            <person name="Saif S."/>
            <person name="Shea T."/>
            <person name="Shenoy N."/>
            <person name="Sisk P."/>
            <person name="Stolte C."/>
            <person name="Sykes S."/>
            <person name="Yandava C."/>
            <person name="Wortman J."/>
            <person name="Nusbaum C."/>
            <person name="Birren B."/>
        </authorList>
    </citation>
    <scope>NUCLEOTIDE SEQUENCE</scope>
    <source>
        <strain evidence="3">ATCC 64411</strain>
    </source>
</reference>
<dbReference type="VEuPathDB" id="FungiDB:MAPG_09344"/>
<reference evidence="4" key="4">
    <citation type="journal article" date="2015" name="G3 (Bethesda)">
        <title>Genome sequences of three phytopathogenic species of the Magnaporthaceae family of fungi.</title>
        <authorList>
            <person name="Okagaki L.H."/>
            <person name="Nunes C.C."/>
            <person name="Sailsbery J."/>
            <person name="Clay B."/>
            <person name="Brown D."/>
            <person name="John T."/>
            <person name="Oh Y."/>
            <person name="Young N."/>
            <person name="Fitzgerald M."/>
            <person name="Haas B.J."/>
            <person name="Zeng Q."/>
            <person name="Young S."/>
            <person name="Adiconis X."/>
            <person name="Fan L."/>
            <person name="Levin J.Z."/>
            <person name="Mitchell T.K."/>
            <person name="Okubara P.A."/>
            <person name="Farman M.L."/>
            <person name="Kohn L.M."/>
            <person name="Birren B."/>
            <person name="Ma L.-J."/>
            <person name="Dean R.A."/>
        </authorList>
    </citation>
    <scope>NUCLEOTIDE SEQUENCE</scope>
    <source>
        <strain evidence="4">ATCC 64411 / 73-15</strain>
    </source>
</reference>
<dbReference type="InterPro" id="IPR010730">
    <property type="entry name" value="HET"/>
</dbReference>
<dbReference type="Pfam" id="PF06985">
    <property type="entry name" value="HET"/>
    <property type="match status" value="1"/>
</dbReference>
<proteinExistence type="predicted"/>
<name>A0A0C4E9P8_MAGP6</name>
<dbReference type="PANTHER" id="PTHR24148">
    <property type="entry name" value="ANKYRIN REPEAT DOMAIN-CONTAINING PROTEIN 39 HOMOLOG-RELATED"/>
    <property type="match status" value="1"/>
</dbReference>
<dbReference type="Proteomes" id="UP000011715">
    <property type="component" value="Unassembled WGS sequence"/>
</dbReference>
<organism evidence="4 5">
    <name type="scientific">Magnaporthiopsis poae (strain ATCC 64411 / 73-15)</name>
    <name type="common">Kentucky bluegrass fungus</name>
    <name type="synonym">Magnaporthe poae</name>
    <dbReference type="NCBI Taxonomy" id="644358"/>
    <lineage>
        <taxon>Eukaryota</taxon>
        <taxon>Fungi</taxon>
        <taxon>Dikarya</taxon>
        <taxon>Ascomycota</taxon>
        <taxon>Pezizomycotina</taxon>
        <taxon>Sordariomycetes</taxon>
        <taxon>Sordariomycetidae</taxon>
        <taxon>Magnaporthales</taxon>
        <taxon>Magnaporthaceae</taxon>
        <taxon>Magnaporthiopsis</taxon>
    </lineage>
</organism>
<reference evidence="3" key="2">
    <citation type="submission" date="2010-05" db="EMBL/GenBank/DDBJ databases">
        <title>The Genome Sequence of Magnaporthe poae strain ATCC 64411.</title>
        <authorList>
            <consortium name="The Broad Institute Genome Sequencing Platform"/>
            <consortium name="Broad Institute Genome Sequencing Center for Infectious Disease"/>
            <person name="Ma L.-J."/>
            <person name="Dead R."/>
            <person name="Young S."/>
            <person name="Zeng Q."/>
            <person name="Koehrsen M."/>
            <person name="Alvarado L."/>
            <person name="Berlin A."/>
            <person name="Chapman S.B."/>
            <person name="Chen Z."/>
            <person name="Freedman E."/>
            <person name="Gellesch M."/>
            <person name="Goldberg J."/>
            <person name="Griggs A."/>
            <person name="Gujja S."/>
            <person name="Heilman E.R."/>
            <person name="Heiman D."/>
            <person name="Hepburn T."/>
            <person name="Howarth C."/>
            <person name="Jen D."/>
            <person name="Larson L."/>
            <person name="Mehta T."/>
            <person name="Neiman D."/>
            <person name="Pearson M."/>
            <person name="Roberts A."/>
            <person name="Saif S."/>
            <person name="Shea T."/>
            <person name="Shenoy N."/>
            <person name="Sisk P."/>
            <person name="Stolte C."/>
            <person name="Sykes S."/>
            <person name="Walk T."/>
            <person name="White J."/>
            <person name="Yandava C."/>
            <person name="Haas B."/>
            <person name="Nusbaum C."/>
            <person name="Birren B."/>
        </authorList>
    </citation>
    <scope>NUCLEOTIDE SEQUENCE</scope>
    <source>
        <strain evidence="3">ATCC 64411</strain>
    </source>
</reference>